<dbReference type="EC" id="2.3.1.-" evidence="4"/>
<proteinExistence type="inferred from homology"/>
<dbReference type="SUPFAM" id="SSF52833">
    <property type="entry name" value="Thioredoxin-like"/>
    <property type="match status" value="1"/>
</dbReference>
<reference evidence="6 7" key="1">
    <citation type="submission" date="2012-03" db="EMBL/GenBank/DDBJ databases">
        <authorList>
            <person name="Durkin A.S."/>
            <person name="McCorrison J."/>
            <person name="Torralba M."/>
            <person name="Gillis M."/>
            <person name="Methe B."/>
            <person name="Sutton G."/>
            <person name="Nelson K.E."/>
        </authorList>
    </citation>
    <scope>NUCLEOTIDE SEQUENCE [LARGE SCALE GENOMIC DNA]</scope>
    <source>
        <strain evidence="6 7">F0468</strain>
    </source>
</reference>
<comment type="caution">
    <text evidence="6">The sequence shown here is derived from an EMBL/GenBank/DDBJ whole genome shotgun (WGS) entry which is preliminary data.</text>
</comment>
<feature type="domain" description="Glutaredoxin" evidence="5">
    <location>
        <begin position="3"/>
        <end position="45"/>
    </location>
</feature>
<evidence type="ECO:0000256" key="1">
    <source>
        <dbReference type="ARBA" id="ARBA00006383"/>
    </source>
</evidence>
<evidence type="ECO:0000256" key="2">
    <source>
        <dbReference type="ARBA" id="ARBA00022679"/>
    </source>
</evidence>
<dbReference type="PANTHER" id="PTHR11104">
    <property type="entry name" value="AMINOGLYCOSIDE N3-ACETYLTRANSFERASE"/>
    <property type="match status" value="1"/>
</dbReference>
<dbReference type="InterPro" id="IPR036249">
    <property type="entry name" value="Thioredoxin-like_sf"/>
</dbReference>
<dbReference type="Gene3D" id="3.40.30.10">
    <property type="entry name" value="Glutaredoxin"/>
    <property type="match status" value="1"/>
</dbReference>
<dbReference type="EMBL" id="AJGH01000087">
    <property type="protein sequence ID" value="EIC95316.1"/>
    <property type="molecule type" value="Genomic_DNA"/>
</dbReference>
<keyword evidence="2 4" id="KW-0808">Transferase</keyword>
<keyword evidence="3 4" id="KW-0012">Acyltransferase</keyword>
<dbReference type="InterPro" id="IPR002109">
    <property type="entry name" value="Glutaredoxin"/>
</dbReference>
<sequence>MLKIYGSSMCPDCIYCKEAFDKEGIKYEFIDINSDLKLFKEFLKLRDNSPVFDICKEKGYIGIPAIVSEDGKISLDTEEYLAEIKETNVKVIEDTEPDNRPVTKEEIVKALTEIGLTRADNVMVHASLSKLGYVCGGAQTVIEAIMETVGDEGSIMMPAQSWKNLDPDAGVHWTVGRKYWQIIRDNWPAYDKKLTPTNSMGAVAEMFRLWEGTVRSDHPARSVAAWGKNALYLTKNHDLSDILGKASPVGRLYELDGKVLLIGVGYDKNTSLHLADTVANYVGKHNVTEHSAIMEEGKRVWKAYETLYVNGEDFNEIGEAFERERDVKKVKLGNCEIRLMRQRDLVDFAKKWIEENRR</sequence>
<evidence type="ECO:0000313" key="6">
    <source>
        <dbReference type="EMBL" id="EIC95316.1"/>
    </source>
</evidence>
<comment type="catalytic activity">
    <reaction evidence="4">
        <text>a 2-deoxystreptamine antibiotic + acetyl-CoA = an N(3)-acetyl-2-deoxystreptamine antibiotic + CoA + H(+)</text>
        <dbReference type="Rhea" id="RHEA:12665"/>
        <dbReference type="ChEBI" id="CHEBI:15378"/>
        <dbReference type="ChEBI" id="CHEBI:57287"/>
        <dbReference type="ChEBI" id="CHEBI:57288"/>
        <dbReference type="ChEBI" id="CHEBI:57921"/>
        <dbReference type="ChEBI" id="CHEBI:77452"/>
        <dbReference type="EC" id="2.3.1.81"/>
    </reaction>
</comment>
<dbReference type="PATRIC" id="fig|1095750.3.peg.1892"/>
<dbReference type="AlphaFoldDB" id="I0R6K8"/>
<dbReference type="GO" id="GO:0046353">
    <property type="term" value="F:aminoglycoside 3-N-acetyltransferase activity"/>
    <property type="evidence" value="ECO:0007669"/>
    <property type="project" value="UniProtKB-EC"/>
</dbReference>
<dbReference type="Proteomes" id="UP000005039">
    <property type="component" value="Unassembled WGS sequence"/>
</dbReference>
<dbReference type="InterPro" id="IPR003679">
    <property type="entry name" value="Amioglycoside_AcTrfase"/>
</dbReference>
<evidence type="ECO:0000256" key="4">
    <source>
        <dbReference type="RuleBase" id="RU365031"/>
    </source>
</evidence>
<name>I0R6K8_9FIRM</name>
<evidence type="ECO:0000256" key="3">
    <source>
        <dbReference type="ARBA" id="ARBA00023315"/>
    </source>
</evidence>
<comment type="similarity">
    <text evidence="1 4">Belongs to the antibiotic N-acetyltransferase family.</text>
</comment>
<protein>
    <recommendedName>
        <fullName evidence="4">Aminoglycoside N(3)-acetyltransferase</fullName>
        <ecNumber evidence="4">2.3.1.-</ecNumber>
    </recommendedName>
</protein>
<accession>I0R6K8</accession>
<dbReference type="eggNOG" id="COG2746">
    <property type="taxonomic scope" value="Bacteria"/>
</dbReference>
<dbReference type="PANTHER" id="PTHR11104:SF0">
    <property type="entry name" value="SPBETA PROPHAGE-DERIVED AMINOGLYCOSIDE N(3')-ACETYLTRANSFERASE-LIKE PROTEIN YOKD"/>
    <property type="match status" value="1"/>
</dbReference>
<dbReference type="GO" id="GO:0046677">
    <property type="term" value="P:response to antibiotic"/>
    <property type="evidence" value="ECO:0007669"/>
    <property type="project" value="UniProtKB-KW"/>
</dbReference>
<evidence type="ECO:0000259" key="5">
    <source>
        <dbReference type="Pfam" id="PF00462"/>
    </source>
</evidence>
<dbReference type="PROSITE" id="PS51354">
    <property type="entry name" value="GLUTAREDOXIN_2"/>
    <property type="match status" value="1"/>
</dbReference>
<dbReference type="RefSeq" id="WP_008754408.1">
    <property type="nucleotide sequence ID" value="NZ_AJGH01000087.1"/>
</dbReference>
<keyword evidence="4" id="KW-0046">Antibiotic resistance</keyword>
<dbReference type="SUPFAM" id="SSF110710">
    <property type="entry name" value="TTHA0583/YokD-like"/>
    <property type="match status" value="1"/>
</dbReference>
<gene>
    <name evidence="6" type="ORF">HMPREF9970_0334</name>
</gene>
<keyword evidence="7" id="KW-1185">Reference proteome</keyword>
<dbReference type="InterPro" id="IPR028345">
    <property type="entry name" value="Antibiotic_NAT-like"/>
</dbReference>
<dbReference type="eggNOG" id="COG4545">
    <property type="taxonomic scope" value="Bacteria"/>
</dbReference>
<dbReference type="Pfam" id="PF00462">
    <property type="entry name" value="Glutaredoxin"/>
    <property type="match status" value="1"/>
</dbReference>
<organism evidence="6 7">
    <name type="scientific">Lachnoanaerobaculum saburreum F0468</name>
    <dbReference type="NCBI Taxonomy" id="1095750"/>
    <lineage>
        <taxon>Bacteria</taxon>
        <taxon>Bacillati</taxon>
        <taxon>Bacillota</taxon>
        <taxon>Clostridia</taxon>
        <taxon>Lachnospirales</taxon>
        <taxon>Lachnospiraceae</taxon>
        <taxon>Lachnoanaerobaculum</taxon>
    </lineage>
</organism>
<dbReference type="Pfam" id="PF02522">
    <property type="entry name" value="Antibiotic_NAT"/>
    <property type="match status" value="1"/>
</dbReference>
<evidence type="ECO:0000313" key="7">
    <source>
        <dbReference type="Proteomes" id="UP000005039"/>
    </source>
</evidence>